<dbReference type="InterPro" id="IPR036047">
    <property type="entry name" value="F-box-like_dom_sf"/>
</dbReference>
<dbReference type="Proteomes" id="UP001334248">
    <property type="component" value="Unassembled WGS sequence"/>
</dbReference>
<sequence length="58" mass="6667">MTRLTDLPPEILGMIVAHLHDDLHNSNALDIFAITRVNKQFRDIAWDVHLQSSTIEDK</sequence>
<protein>
    <recommendedName>
        <fullName evidence="3">F-box domain-containing protein</fullName>
    </recommendedName>
</protein>
<evidence type="ECO:0000313" key="2">
    <source>
        <dbReference type="Proteomes" id="UP001334248"/>
    </source>
</evidence>
<keyword evidence="2" id="KW-1185">Reference proteome</keyword>
<proteinExistence type="predicted"/>
<gene>
    <name evidence="1" type="ORF">PMZ80_008051</name>
</gene>
<dbReference type="EMBL" id="JAVHJV010000010">
    <property type="protein sequence ID" value="KAK5939671.1"/>
    <property type="molecule type" value="Genomic_DNA"/>
</dbReference>
<reference evidence="1 2" key="1">
    <citation type="journal article" date="2023" name="Res Sq">
        <title>Genomic and morphological characterization of Knufia obscura isolated from the Mars 2020 spacecraft assembly facility.</title>
        <authorList>
            <person name="Chander A.M."/>
            <person name="Teixeira M.M."/>
            <person name="Singh N.K."/>
            <person name="Williams M.P."/>
            <person name="Parker C.W."/>
            <person name="Leo P."/>
            <person name="Stajich J.E."/>
            <person name="Torok T."/>
            <person name="Tighe S."/>
            <person name="Mason C.E."/>
            <person name="Venkateswaran K."/>
        </authorList>
    </citation>
    <scope>NUCLEOTIDE SEQUENCE [LARGE SCALE GENOMIC DNA]</scope>
    <source>
        <strain evidence="1 2">CCFEE 5817</strain>
    </source>
</reference>
<evidence type="ECO:0000313" key="1">
    <source>
        <dbReference type="EMBL" id="KAK5939671.1"/>
    </source>
</evidence>
<evidence type="ECO:0008006" key="3">
    <source>
        <dbReference type="Google" id="ProtNLM"/>
    </source>
</evidence>
<organism evidence="1 2">
    <name type="scientific">Knufia obscura</name>
    <dbReference type="NCBI Taxonomy" id="1635080"/>
    <lineage>
        <taxon>Eukaryota</taxon>
        <taxon>Fungi</taxon>
        <taxon>Dikarya</taxon>
        <taxon>Ascomycota</taxon>
        <taxon>Pezizomycotina</taxon>
        <taxon>Eurotiomycetes</taxon>
        <taxon>Chaetothyriomycetidae</taxon>
        <taxon>Chaetothyriales</taxon>
        <taxon>Trichomeriaceae</taxon>
        <taxon>Knufia</taxon>
    </lineage>
</organism>
<dbReference type="SUPFAM" id="SSF81383">
    <property type="entry name" value="F-box domain"/>
    <property type="match status" value="1"/>
</dbReference>
<accession>A0ABR0RGD5</accession>
<dbReference type="RefSeq" id="XP_064727761.1">
    <property type="nucleotide sequence ID" value="XM_064876454.1"/>
</dbReference>
<comment type="caution">
    <text evidence="1">The sequence shown here is derived from an EMBL/GenBank/DDBJ whole genome shotgun (WGS) entry which is preliminary data.</text>
</comment>
<name>A0ABR0RGD5_9EURO</name>
<dbReference type="CDD" id="cd09917">
    <property type="entry name" value="F-box_SF"/>
    <property type="match status" value="1"/>
</dbReference>
<dbReference type="GeneID" id="90001500"/>